<comment type="caution">
    <text evidence="14">The sequence shown here is derived from an EMBL/GenBank/DDBJ whole genome shotgun (WGS) entry which is preliminary data.</text>
</comment>
<dbReference type="GO" id="GO:0006099">
    <property type="term" value="P:tricarboxylic acid cycle"/>
    <property type="evidence" value="ECO:0007669"/>
    <property type="project" value="UniProtKB-UniRule"/>
</dbReference>
<gene>
    <name evidence="14" type="ORF">DYB32_001380</name>
</gene>
<dbReference type="SUPFAM" id="SSF52210">
    <property type="entry name" value="Succinyl-CoA synthetase domains"/>
    <property type="match status" value="1"/>
</dbReference>
<feature type="domain" description="EF-hand" evidence="13">
    <location>
        <begin position="1083"/>
        <end position="1118"/>
    </location>
</feature>
<keyword evidence="9" id="KW-0496">Mitochondrion</keyword>
<feature type="compositionally biased region" description="Polar residues" evidence="12">
    <location>
        <begin position="1050"/>
        <end position="1063"/>
    </location>
</feature>
<dbReference type="PANTHER" id="PTHR11117:SF2">
    <property type="entry name" value="SUCCINATE--COA LIGASE [ADP_GDP-FORMING] SUBUNIT ALPHA, MITOCHONDRIAL"/>
    <property type="match status" value="1"/>
</dbReference>
<dbReference type="InterPro" id="IPR006186">
    <property type="entry name" value="Ser/Thr-sp_prot-phosphatase"/>
</dbReference>
<proteinExistence type="inferred from homology"/>
<comment type="subcellular location">
    <subcellularLocation>
        <location evidence="9">Mitochondrion</location>
    </subcellularLocation>
</comment>
<dbReference type="Pfam" id="PF00549">
    <property type="entry name" value="Ligase_CoA"/>
    <property type="match status" value="1"/>
</dbReference>
<dbReference type="InterPro" id="IPR029052">
    <property type="entry name" value="Metallo-depent_PP-like"/>
</dbReference>
<evidence type="ECO:0000259" key="13">
    <source>
        <dbReference type="PROSITE" id="PS50222"/>
    </source>
</evidence>
<dbReference type="SMART" id="SM00156">
    <property type="entry name" value="PP2Ac"/>
    <property type="match status" value="1"/>
</dbReference>
<dbReference type="Gene3D" id="3.40.50.261">
    <property type="entry name" value="Succinyl-CoA synthetase domains"/>
    <property type="match status" value="1"/>
</dbReference>
<evidence type="ECO:0000256" key="3">
    <source>
        <dbReference type="ARBA" id="ARBA00022532"/>
    </source>
</evidence>
<dbReference type="InterPro" id="IPR018247">
    <property type="entry name" value="EF_Hand_1_Ca_BS"/>
</dbReference>
<dbReference type="Gene3D" id="3.60.21.10">
    <property type="match status" value="1"/>
</dbReference>
<dbReference type="UniPathway" id="UPA00223">
    <property type="reaction ID" value="UER00999"/>
</dbReference>
<dbReference type="VEuPathDB" id="FungiDB:H310_07590"/>
<comment type="pathway">
    <text evidence="1 9">Carbohydrate metabolism; tricarboxylic acid cycle; succinate from succinyl-CoA (ligase route): step 1/1.</text>
</comment>
<dbReference type="InterPro" id="IPR033847">
    <property type="entry name" value="Citrt_syn/SCS-alpha_CS"/>
</dbReference>
<evidence type="ECO:0000256" key="12">
    <source>
        <dbReference type="SAM" id="MobiDB-lite"/>
    </source>
</evidence>
<dbReference type="PRINTS" id="PR00114">
    <property type="entry name" value="STPHPHTASE"/>
</dbReference>
<dbReference type="NCBIfam" id="NF004230">
    <property type="entry name" value="PRK05678.1"/>
    <property type="match status" value="1"/>
</dbReference>
<comment type="function">
    <text evidence="9">Succinyl-CoA synthetase functions in the citric acid cycle (TCA), coupling the hydrolysis of succinyl-CoA to the synthesis of ATP and thus represents the only step of substrate-level phosphorylation in the TCA. The alpha subunit of the enzyme binds the substrates coenzyme A and phosphate, while succinate binding and nucleotide specificity is provided by the beta subunit.</text>
</comment>
<feature type="active site" description="Tele-phosphohistidine intermediate" evidence="9">
    <location>
        <position position="591"/>
    </location>
</feature>
<evidence type="ECO:0000256" key="9">
    <source>
        <dbReference type="HAMAP-Rule" id="MF_03222"/>
    </source>
</evidence>
<dbReference type="FunFam" id="3.40.50.720:FF:000002">
    <property type="entry name" value="Succinate--CoA ligase [ADP-forming] subunit alpha"/>
    <property type="match status" value="1"/>
</dbReference>
<feature type="region of interest" description="Disordered" evidence="12">
    <location>
        <begin position="1251"/>
        <end position="1278"/>
    </location>
</feature>
<dbReference type="PROSITE" id="PS00125">
    <property type="entry name" value="SER_THR_PHOSPHATASE"/>
    <property type="match status" value="1"/>
</dbReference>
<dbReference type="Pfam" id="PF00149">
    <property type="entry name" value="Metallophos"/>
    <property type="match status" value="1"/>
</dbReference>
<dbReference type="Pfam" id="PF02629">
    <property type="entry name" value="CoA_binding"/>
    <property type="match status" value="1"/>
</dbReference>
<feature type="domain" description="EF-hand" evidence="13">
    <location>
        <begin position="1175"/>
        <end position="1210"/>
    </location>
</feature>
<keyword evidence="4 9" id="KW-0436">Ligase</keyword>
<feature type="region of interest" description="Disordered" evidence="12">
    <location>
        <begin position="1044"/>
        <end position="1063"/>
    </location>
</feature>
<dbReference type="SUPFAM" id="SSF56300">
    <property type="entry name" value="Metallo-dependent phosphatases"/>
    <property type="match status" value="1"/>
</dbReference>
<feature type="domain" description="EF-hand" evidence="13">
    <location>
        <begin position="1353"/>
        <end position="1388"/>
    </location>
</feature>
<comment type="catalytic activity">
    <reaction evidence="11">
        <text>O-phospho-L-threonyl-[protein] + H2O = L-threonyl-[protein] + phosphate</text>
        <dbReference type="Rhea" id="RHEA:47004"/>
        <dbReference type="Rhea" id="RHEA-COMP:11060"/>
        <dbReference type="Rhea" id="RHEA-COMP:11605"/>
        <dbReference type="ChEBI" id="CHEBI:15377"/>
        <dbReference type="ChEBI" id="CHEBI:30013"/>
        <dbReference type="ChEBI" id="CHEBI:43474"/>
        <dbReference type="ChEBI" id="CHEBI:61977"/>
        <dbReference type="EC" id="3.1.3.16"/>
    </reaction>
</comment>
<dbReference type="SUPFAM" id="SSF47473">
    <property type="entry name" value="EF-hand"/>
    <property type="match status" value="2"/>
</dbReference>
<protein>
    <recommendedName>
        <fullName evidence="9">Succinate--CoA ligase [ADP-forming] subunit alpha, mitochondrial</fullName>
        <ecNumber evidence="9">6.2.1.5</ecNumber>
    </recommendedName>
    <alternativeName>
        <fullName evidence="9">Succinyl-CoA synthetase subunit alpha</fullName>
        <shortName evidence="9">SCS-alpha</shortName>
    </alternativeName>
</protein>
<dbReference type="SMART" id="SM00054">
    <property type="entry name" value="EFh"/>
    <property type="match status" value="7"/>
</dbReference>
<feature type="domain" description="EF-hand" evidence="13">
    <location>
        <begin position="1211"/>
        <end position="1246"/>
    </location>
</feature>
<sequence length="1488" mass="165597">MGYSYDNMAKPSKMAAHSMPHHNLPPLTPIPLTGSRRIGSWPLEEIKYTHYLSSLFKASRLENVPNGTSLRKWLGLQLNCAPMRLSKKFDKLSGMLGLVKYEIRQDVLDAMTPAQRRAQIKEMHDLRSKLEMAVARDMAGLKPLSHHLEKHGRILAPDAIMYTSPKKHRPRKYDDNDVLFKGRLSLTSSMQSGVEAGPVLPRKSNRSCVRRTRYSYDSSDESEFGANAEQDHDMAILVDDASLEPLPFHPPISTTTAINVWNGASECPRTDRISATFTLEDLEFIGQFTDELPSLSTPGDSFWSSFREIECLNSYSTLLLDTPNMQPPPRQTQAVRRMSASAKVWINKDTKVICQGFTGKQGTFHSEQAIAYGTNYVGGVTPKKGGTTHLGLPVFNTVQEAKDEVGAEASIIYVPPPYCAQAIIDAIHAEIPLIVAITEGIPQQDMVKVKWHLKQQKMSRLIGPNCPGIIKPGECKMGIMPGYIHSKGKIGIVSRSGTLTYEAVHQTTTTGLGQSTVIGIGGDPFNGTNFIDCLERFTNDPETEGIIMIGEIGGTAEEEAAEWLMEHGDPNKPVVSFIAGITAPPGRRMGHAGAIVSGGKGTAEGKFAALEKAGVTVTRSPARLGTTMLQQFAKRAVGNCDGTWNSHRFFQCKLNRGMFVRKDQVEEQLNLKRAEQTKSACDVLSALAKDMVLSKPPLTRTISALPAAYDGPRLNWPLTLPMVLSMMEHFKLGHIMHSKYVMEVLAHATPLFRAAPTLQHIDVGPMDRLTIIGDLHGQLQDLYCILLTNGLPSATNKYLFNGDFVDRGHYGAEVVMILLCFKLLYPQGVFLNRGNHESRNQNSWMGFEEEILRKYNCTDDPTATNQAMTDLFDSLPLCALVLDRIFIVHGGLFSTRNVTLAQLNNIHRFREPPLHSKVAEDRLFEDMLWSDPRTIQGQHESVRGAGIEFGEDITNEFCSVNKVALVIRSHECVPEGYAVLHGGRLITLFSASKYCGTQLNKGAFCTLKADCRPEIQQFLAPPLHTYSRVKPMFPQFSVAEPPPAVADPLASTSTQPPLDASTSAMHDSLEEDSLRMIAERICEHKSDLFRYFTRHDQNKNGRVSRVVWADALKSELKLDLPFLLYQSKLVDVESDNSINYSKFMSRYRIENPAIDSSGWQDAIISIICKKLYRAMGAGSIEHAFQIFDTDASGSIEYDEFADGLKKLDTGLSESQIYELMRTADTNDDGRLDFTEFVSRFAVIFKDVRLTKTDSPSTPSALASDTPPSSPQTTDMMSPAKLMRRKSSMEIETSSHTPSPVDKETLVALLDIGKAVFSLEKSLEEVFDSFDINHDGVLQRDEFQTALSQLGFKFEPPLVRKIMAAIDTDGGNTIDYKEFLAAFSVADVTHHKCLGDMTWQDTILQQVASLFYQHRIHIRMCFRMFDQDNSGTIDRDQFRIGIAEFNSILDSPLSREQIDALLSHLDKNHDGVISYKEFLEGFQVVSVES</sequence>
<evidence type="ECO:0000313" key="15">
    <source>
        <dbReference type="Proteomes" id="UP000285060"/>
    </source>
</evidence>
<dbReference type="HAMAP" id="MF_01988">
    <property type="entry name" value="Succ_CoA_alpha"/>
    <property type="match status" value="1"/>
</dbReference>
<feature type="binding site" evidence="9">
    <location>
        <begin position="437"/>
        <end position="439"/>
    </location>
    <ligand>
        <name>CoA</name>
        <dbReference type="ChEBI" id="CHEBI:57287"/>
    </ligand>
</feature>
<dbReference type="GO" id="GO:0000166">
    <property type="term" value="F:nucleotide binding"/>
    <property type="evidence" value="ECO:0007669"/>
    <property type="project" value="UniProtKB-KW"/>
</dbReference>
<dbReference type="PROSITE" id="PS00018">
    <property type="entry name" value="EF_HAND_1"/>
    <property type="match status" value="5"/>
</dbReference>
<keyword evidence="5" id="KW-0677">Repeat</keyword>
<dbReference type="InterPro" id="IPR017440">
    <property type="entry name" value="Cit_synth/succinyl-CoA_lig_AS"/>
</dbReference>
<feature type="binding site" evidence="9">
    <location>
        <position position="384"/>
    </location>
    <ligand>
        <name>CoA</name>
        <dbReference type="ChEBI" id="CHEBI:57287"/>
    </ligand>
</feature>
<dbReference type="InterPro" id="IPR036291">
    <property type="entry name" value="NAD(P)-bd_dom_sf"/>
</dbReference>
<dbReference type="Gene3D" id="1.10.238.10">
    <property type="entry name" value="EF-hand"/>
    <property type="match status" value="3"/>
</dbReference>
<comment type="subunit">
    <text evidence="8">Heterodimer of an alpha and a beta subunit. Different beta subunits determine nucleotide specificity. Together with the ATP-specific beta subunit SUCLA2, forms an ADP-forming succinyl-CoA synthetase (A-SCS). Together with the GTP-specific beta subunit SUCLG2 forms a GDP-forming succinyl-CoA synthetase (G-SCS).</text>
</comment>
<evidence type="ECO:0000256" key="11">
    <source>
        <dbReference type="RuleBase" id="RU004273"/>
    </source>
</evidence>
<reference evidence="14 15" key="1">
    <citation type="submission" date="2018-08" db="EMBL/GenBank/DDBJ databases">
        <title>Aphanomyces genome sequencing and annotation.</title>
        <authorList>
            <person name="Minardi D."/>
            <person name="Oidtmann B."/>
            <person name="Van Der Giezen M."/>
            <person name="Studholme D.J."/>
        </authorList>
    </citation>
    <scope>NUCLEOTIDE SEQUENCE [LARGE SCALE GENOMIC DNA]</scope>
    <source>
        <strain evidence="14 15">NJM0002</strain>
    </source>
</reference>
<dbReference type="InterPro" id="IPR005810">
    <property type="entry name" value="CoA_lig_alpha"/>
</dbReference>
<dbReference type="GO" id="GO:0004776">
    <property type="term" value="F:succinate-CoA ligase (GDP-forming) activity"/>
    <property type="evidence" value="ECO:0007669"/>
    <property type="project" value="TreeGrafter"/>
</dbReference>
<dbReference type="InterPro" id="IPR002048">
    <property type="entry name" value="EF_hand_dom"/>
</dbReference>
<dbReference type="VEuPathDB" id="FungiDB:H310_07588"/>
<dbReference type="GO" id="GO:0004775">
    <property type="term" value="F:succinate-CoA ligase (ADP-forming) activity"/>
    <property type="evidence" value="ECO:0007669"/>
    <property type="project" value="UniProtKB-UniRule"/>
</dbReference>
<comment type="similarity">
    <text evidence="2 11">Belongs to the PPP phosphatase family.</text>
</comment>
<keyword evidence="15" id="KW-1185">Reference proteome</keyword>
<dbReference type="PROSITE" id="PS50222">
    <property type="entry name" value="EF_HAND_2"/>
    <property type="match status" value="7"/>
</dbReference>
<feature type="domain" description="EF-hand" evidence="13">
    <location>
        <begin position="1412"/>
        <end position="1447"/>
    </location>
</feature>
<dbReference type="PROSITE" id="PS00399">
    <property type="entry name" value="SUCCINYL_COA_LIG_2"/>
    <property type="match status" value="1"/>
</dbReference>
<evidence type="ECO:0000256" key="8">
    <source>
        <dbReference type="ARBA" id="ARBA00061754"/>
    </source>
</evidence>
<accession>A0A418B6N8</accession>
<keyword evidence="3 9" id="KW-0816">Tricarboxylic acid cycle</keyword>
<comment type="similarity">
    <text evidence="9 10">Belongs to the succinate/malate CoA ligase alpha subunit family.</text>
</comment>
<feature type="domain" description="EF-hand" evidence="13">
    <location>
        <begin position="1452"/>
        <end position="1487"/>
    </location>
</feature>
<organism evidence="14 15">
    <name type="scientific">Aphanomyces invadans</name>
    <dbReference type="NCBI Taxonomy" id="157072"/>
    <lineage>
        <taxon>Eukaryota</taxon>
        <taxon>Sar</taxon>
        <taxon>Stramenopiles</taxon>
        <taxon>Oomycota</taxon>
        <taxon>Saprolegniomycetes</taxon>
        <taxon>Saprolegniales</taxon>
        <taxon>Verrucalvaceae</taxon>
        <taxon>Aphanomyces</taxon>
    </lineage>
</organism>
<keyword evidence="6 9" id="KW-0547">Nucleotide-binding</keyword>
<dbReference type="NCBIfam" id="TIGR01019">
    <property type="entry name" value="sucCoAalpha"/>
    <property type="match status" value="1"/>
</dbReference>
<dbReference type="GO" id="GO:0005509">
    <property type="term" value="F:calcium ion binding"/>
    <property type="evidence" value="ECO:0007669"/>
    <property type="project" value="InterPro"/>
</dbReference>
<dbReference type="InterPro" id="IPR003781">
    <property type="entry name" value="CoA-bd"/>
</dbReference>
<dbReference type="InterPro" id="IPR011992">
    <property type="entry name" value="EF-hand-dom_pair"/>
</dbReference>
<dbReference type="Gene3D" id="3.40.50.720">
    <property type="entry name" value="NAD(P)-binding Rossmann-like Domain"/>
    <property type="match status" value="1"/>
</dbReference>
<name>A0A418B6N8_9STRA</name>
<dbReference type="Proteomes" id="UP000285060">
    <property type="component" value="Unassembled WGS sequence"/>
</dbReference>
<evidence type="ECO:0000256" key="6">
    <source>
        <dbReference type="ARBA" id="ARBA00022741"/>
    </source>
</evidence>
<evidence type="ECO:0000256" key="7">
    <source>
        <dbReference type="ARBA" id="ARBA00022837"/>
    </source>
</evidence>
<dbReference type="InterPro" id="IPR004843">
    <property type="entry name" value="Calcineurin-like_PHP"/>
</dbReference>
<dbReference type="SUPFAM" id="SSF51735">
    <property type="entry name" value="NAD(P)-binding Rossmann-fold domains"/>
    <property type="match status" value="1"/>
</dbReference>
<dbReference type="SMART" id="SM00881">
    <property type="entry name" value="CoA_binding"/>
    <property type="match status" value="1"/>
</dbReference>
<dbReference type="CDD" id="cd00051">
    <property type="entry name" value="EFh"/>
    <property type="match status" value="3"/>
</dbReference>
<dbReference type="InterPro" id="IPR036859">
    <property type="entry name" value="CAP-Gly_dom_sf"/>
</dbReference>
<dbReference type="SUPFAM" id="SSF74924">
    <property type="entry name" value="Cap-Gly domain"/>
    <property type="match status" value="1"/>
</dbReference>
<feature type="compositionally biased region" description="Polar residues" evidence="12">
    <location>
        <begin position="1252"/>
        <end position="1275"/>
    </location>
</feature>
<dbReference type="InterPro" id="IPR005811">
    <property type="entry name" value="SUCC_ACL_C"/>
</dbReference>
<dbReference type="FunFam" id="3.40.50.261:FF:000005">
    <property type="entry name" value="Succinate--CoA ligase [ADP-forming] subunit alpha, mitochondrial"/>
    <property type="match status" value="1"/>
</dbReference>
<evidence type="ECO:0000313" key="14">
    <source>
        <dbReference type="EMBL" id="RHY33812.1"/>
    </source>
</evidence>
<dbReference type="Pfam" id="PF08321">
    <property type="entry name" value="PPP5"/>
    <property type="match status" value="1"/>
</dbReference>
<comment type="catalytic activity">
    <reaction evidence="9">
        <text>succinate + ATP + CoA = succinyl-CoA + ADP + phosphate</text>
        <dbReference type="Rhea" id="RHEA:17661"/>
        <dbReference type="ChEBI" id="CHEBI:30031"/>
        <dbReference type="ChEBI" id="CHEBI:30616"/>
        <dbReference type="ChEBI" id="CHEBI:43474"/>
        <dbReference type="ChEBI" id="CHEBI:57287"/>
        <dbReference type="ChEBI" id="CHEBI:57292"/>
        <dbReference type="ChEBI" id="CHEBI:456216"/>
        <dbReference type="EC" id="6.2.1.5"/>
    </reaction>
</comment>
<dbReference type="PROSITE" id="PS01216">
    <property type="entry name" value="SUCCINYL_COA_LIG_1"/>
    <property type="match status" value="1"/>
</dbReference>
<feature type="binding site" evidence="9">
    <location>
        <position position="501"/>
    </location>
    <ligand>
        <name>substrate</name>
        <note>ligand shared with subunit beta</note>
    </ligand>
</feature>
<dbReference type="GO" id="GO:0009361">
    <property type="term" value="C:succinate-CoA ligase complex (ADP-forming)"/>
    <property type="evidence" value="ECO:0007669"/>
    <property type="project" value="TreeGrafter"/>
</dbReference>
<dbReference type="PANTHER" id="PTHR11117">
    <property type="entry name" value="SUCCINYL-COA LIGASE SUBUNIT ALPHA"/>
    <property type="match status" value="1"/>
</dbReference>
<dbReference type="EMBL" id="QUSY01000057">
    <property type="protein sequence ID" value="RHY33812.1"/>
    <property type="molecule type" value="Genomic_DNA"/>
</dbReference>
<dbReference type="InterPro" id="IPR016102">
    <property type="entry name" value="Succinyl-CoA_synth-like"/>
</dbReference>
<dbReference type="Pfam" id="PF13499">
    <property type="entry name" value="EF-hand_7"/>
    <property type="match status" value="3"/>
</dbReference>
<dbReference type="InterPro" id="IPR013235">
    <property type="entry name" value="PPP_dom"/>
</dbReference>
<dbReference type="GO" id="GO:0005739">
    <property type="term" value="C:mitochondrion"/>
    <property type="evidence" value="ECO:0007669"/>
    <property type="project" value="UniProtKB-SubCell"/>
</dbReference>
<keyword evidence="11" id="KW-0378">Hydrolase</keyword>
<dbReference type="GO" id="GO:0004722">
    <property type="term" value="F:protein serine/threonine phosphatase activity"/>
    <property type="evidence" value="ECO:0007669"/>
    <property type="project" value="UniProtKB-EC"/>
</dbReference>
<evidence type="ECO:0000256" key="1">
    <source>
        <dbReference type="ARBA" id="ARBA00005064"/>
    </source>
</evidence>
<feature type="domain" description="EF-hand" evidence="13">
    <location>
        <begin position="1317"/>
        <end position="1352"/>
    </location>
</feature>
<evidence type="ECO:0000256" key="5">
    <source>
        <dbReference type="ARBA" id="ARBA00022737"/>
    </source>
</evidence>
<feature type="binding site" evidence="9">
    <location>
        <begin position="358"/>
        <end position="361"/>
    </location>
    <ligand>
        <name>CoA</name>
        <dbReference type="ChEBI" id="CHEBI:57287"/>
    </ligand>
</feature>
<evidence type="ECO:0000256" key="2">
    <source>
        <dbReference type="ARBA" id="ARBA00008294"/>
    </source>
</evidence>
<evidence type="ECO:0000256" key="4">
    <source>
        <dbReference type="ARBA" id="ARBA00022598"/>
    </source>
</evidence>
<dbReference type="Gene3D" id="2.30.30.190">
    <property type="entry name" value="CAP Gly-rich-like domain"/>
    <property type="match status" value="1"/>
</dbReference>
<dbReference type="EC" id="6.2.1.5" evidence="9"/>
<evidence type="ECO:0000256" key="10">
    <source>
        <dbReference type="RuleBase" id="RU000677"/>
    </source>
</evidence>
<keyword evidence="7" id="KW-0106">Calcium</keyword>